<evidence type="ECO:0000313" key="10">
    <source>
        <dbReference type="Proteomes" id="UP000186079"/>
    </source>
</evidence>
<reference evidence="9 10" key="1">
    <citation type="submission" date="2017-01" db="EMBL/GenBank/DDBJ databases">
        <authorList>
            <person name="Mah S.A."/>
            <person name="Swanson W.J."/>
            <person name="Moy G.W."/>
            <person name="Vacquier V.D."/>
        </authorList>
    </citation>
    <scope>NUCLEOTIDE SEQUENCE [LARGE SCALE GENOMIC DNA]</scope>
    <source>
        <strain evidence="9 10">ATCC 29606</strain>
    </source>
</reference>
<evidence type="ECO:0000256" key="1">
    <source>
        <dbReference type="ARBA" id="ARBA00004752"/>
    </source>
</evidence>
<dbReference type="GO" id="GO:0004180">
    <property type="term" value="F:carboxypeptidase activity"/>
    <property type="evidence" value="ECO:0007669"/>
    <property type="project" value="UniProtKB-ARBA"/>
</dbReference>
<dbReference type="SUPFAM" id="SSF47090">
    <property type="entry name" value="PGBD-like"/>
    <property type="match status" value="1"/>
</dbReference>
<dbReference type="InterPro" id="IPR036366">
    <property type="entry name" value="PGBDSf"/>
</dbReference>
<dbReference type="GO" id="GO:0008360">
    <property type="term" value="P:regulation of cell shape"/>
    <property type="evidence" value="ECO:0007669"/>
    <property type="project" value="UniProtKB-UniRule"/>
</dbReference>
<dbReference type="InterPro" id="IPR052905">
    <property type="entry name" value="LD-transpeptidase_YkuD-like"/>
</dbReference>
<gene>
    <name evidence="9" type="ORF">SAMN05421672_12822</name>
</gene>
<sequence>MAAPLVAWGAQDIISVGPPLRQALEQSLCPVPVEPQARQRLEVFYAFLGHQPQWQAASRRDDLARQLEALVDDGLDPAEYLPVRSPDSASDTLQQACLELRISHAYLLALQHLSEGRLAHTGLDPFWRLEPKIDRQASLLSLAVRGLDDLPGAFDAARPDLPQYRALRDHYVRLRSQPLAEFEPLPSGPLLRPGRTDARTPLLRRSLHRAGYLPEPLAPSGSDPLRHDAELAAALARFQQQHGLKDDGILGPATLAELNIGPAQRRAQVRVNLERWRWLSGDMEANLLVVDIAGGRLLLYREGLLTWETRTQVGRADRPTPQLKSRIERLTLNPTWTVPPTILREDKLPEIRRDLGFLAQHQMTVLDHQGRRLNPASVDWSRPRGILLRQAAGPSNPLGKVALRFDNPFSVYLHDTPSQRLFAEAQRTFSSGCVRVEHALGLVDLLLVEGEHERVNRLLSGGRTQEYRLARPMPILMAYWTAEVDNEGRLRFRPDLYHRDAALQQALVERDPAPGQRNSAATARF</sequence>
<comment type="pathway">
    <text evidence="1 7">Cell wall biogenesis; peptidoglycan biosynthesis.</text>
</comment>
<dbReference type="InterPro" id="IPR045380">
    <property type="entry name" value="LD_TPept_scaffold_dom"/>
</dbReference>
<dbReference type="GO" id="GO:0071555">
    <property type="term" value="P:cell wall organization"/>
    <property type="evidence" value="ECO:0007669"/>
    <property type="project" value="UniProtKB-UniRule"/>
</dbReference>
<evidence type="ECO:0000256" key="3">
    <source>
        <dbReference type="ARBA" id="ARBA00022679"/>
    </source>
</evidence>
<keyword evidence="3" id="KW-0808">Transferase</keyword>
<dbReference type="Proteomes" id="UP000186079">
    <property type="component" value="Unassembled WGS sequence"/>
</dbReference>
<evidence type="ECO:0000256" key="4">
    <source>
        <dbReference type="ARBA" id="ARBA00022960"/>
    </source>
</evidence>
<dbReference type="InterPro" id="IPR005490">
    <property type="entry name" value="LD_TPept_cat_dom"/>
</dbReference>
<dbReference type="Pfam" id="PF20142">
    <property type="entry name" value="Scaffold"/>
    <property type="match status" value="1"/>
</dbReference>
<dbReference type="PROSITE" id="PS52029">
    <property type="entry name" value="LD_TPASE"/>
    <property type="match status" value="1"/>
</dbReference>
<keyword evidence="4 7" id="KW-0133">Cell shape</keyword>
<dbReference type="AlphaFoldDB" id="A0A1N7BAH9"/>
<proteinExistence type="inferred from homology"/>
<evidence type="ECO:0000313" key="9">
    <source>
        <dbReference type="EMBL" id="SIR48223.1"/>
    </source>
</evidence>
<dbReference type="PANTHER" id="PTHR41533:SF2">
    <property type="entry name" value="BLR7131 PROTEIN"/>
    <property type="match status" value="1"/>
</dbReference>
<dbReference type="SUPFAM" id="SSF141523">
    <property type="entry name" value="L,D-transpeptidase catalytic domain-like"/>
    <property type="match status" value="1"/>
</dbReference>
<dbReference type="Gene3D" id="2.40.440.10">
    <property type="entry name" value="L,D-transpeptidase catalytic domain-like"/>
    <property type="match status" value="1"/>
</dbReference>
<dbReference type="CDD" id="cd16913">
    <property type="entry name" value="YkuD_like"/>
    <property type="match status" value="1"/>
</dbReference>
<dbReference type="UniPathway" id="UPA00219"/>
<comment type="similarity">
    <text evidence="2">Belongs to the YkuD family.</text>
</comment>
<dbReference type="InterPro" id="IPR036365">
    <property type="entry name" value="PGBD-like_sf"/>
</dbReference>
<feature type="active site" description="Nucleophile" evidence="7">
    <location>
        <position position="433"/>
    </location>
</feature>
<dbReference type="GO" id="GO:0009252">
    <property type="term" value="P:peptidoglycan biosynthetic process"/>
    <property type="evidence" value="ECO:0007669"/>
    <property type="project" value="UniProtKB-UniPathway"/>
</dbReference>
<dbReference type="GO" id="GO:0016740">
    <property type="term" value="F:transferase activity"/>
    <property type="evidence" value="ECO:0007669"/>
    <property type="project" value="UniProtKB-KW"/>
</dbReference>
<protein>
    <submittedName>
        <fullName evidence="9">Murein L,D-transpeptidase YcbB/YkuD</fullName>
    </submittedName>
</protein>
<dbReference type="InterPro" id="IPR038063">
    <property type="entry name" value="Transpep_catalytic_dom"/>
</dbReference>
<keyword evidence="6 7" id="KW-0961">Cell wall biogenesis/degradation</keyword>
<feature type="domain" description="L,D-TPase catalytic" evidence="8">
    <location>
        <begin position="286"/>
        <end position="456"/>
    </location>
</feature>
<dbReference type="Gene3D" id="1.10.101.10">
    <property type="entry name" value="PGBD-like superfamily/PGBD"/>
    <property type="match status" value="1"/>
</dbReference>
<dbReference type="Pfam" id="PF03734">
    <property type="entry name" value="YkuD"/>
    <property type="match status" value="1"/>
</dbReference>
<evidence type="ECO:0000256" key="5">
    <source>
        <dbReference type="ARBA" id="ARBA00022984"/>
    </source>
</evidence>
<dbReference type="RefSeq" id="WP_052199765.1">
    <property type="nucleotide sequence ID" value="NZ_FTMC01000028.1"/>
</dbReference>
<dbReference type="EMBL" id="FTMC01000028">
    <property type="protein sequence ID" value="SIR48223.1"/>
    <property type="molecule type" value="Genomic_DNA"/>
</dbReference>
<dbReference type="PANTHER" id="PTHR41533">
    <property type="entry name" value="L,D-TRANSPEPTIDASE HI_1667-RELATED"/>
    <property type="match status" value="1"/>
</dbReference>
<organism evidence="9 10">
    <name type="scientific">Pseudomonas flexibilis</name>
    <dbReference type="NCBI Taxonomy" id="706570"/>
    <lineage>
        <taxon>Bacteria</taxon>
        <taxon>Pseudomonadati</taxon>
        <taxon>Pseudomonadota</taxon>
        <taxon>Gammaproteobacteria</taxon>
        <taxon>Pseudomonadales</taxon>
        <taxon>Pseudomonadaceae</taxon>
        <taxon>Pseudomonas</taxon>
    </lineage>
</organism>
<dbReference type="Pfam" id="PF01471">
    <property type="entry name" value="PG_binding_1"/>
    <property type="match status" value="1"/>
</dbReference>
<evidence type="ECO:0000256" key="2">
    <source>
        <dbReference type="ARBA" id="ARBA00005992"/>
    </source>
</evidence>
<evidence type="ECO:0000256" key="6">
    <source>
        <dbReference type="ARBA" id="ARBA00023316"/>
    </source>
</evidence>
<dbReference type="InterPro" id="IPR002477">
    <property type="entry name" value="Peptidoglycan-bd-like"/>
</dbReference>
<accession>A0A1N7BAH9</accession>
<evidence type="ECO:0000259" key="8">
    <source>
        <dbReference type="PROSITE" id="PS52029"/>
    </source>
</evidence>
<name>A0A1N7BAH9_9PSED</name>
<evidence type="ECO:0000256" key="7">
    <source>
        <dbReference type="PROSITE-ProRule" id="PRU01373"/>
    </source>
</evidence>
<keyword evidence="5 7" id="KW-0573">Peptidoglycan synthesis</keyword>
<feature type="active site" description="Proton donor/acceptor" evidence="7">
    <location>
        <position position="414"/>
    </location>
</feature>